<dbReference type="KEGG" id="fpal:HYN49_07055"/>
<evidence type="ECO:0000313" key="2">
    <source>
        <dbReference type="EMBL" id="AWI25676.1"/>
    </source>
</evidence>
<dbReference type="Proteomes" id="UP000244937">
    <property type="component" value="Chromosome"/>
</dbReference>
<proteinExistence type="predicted"/>
<dbReference type="Pfam" id="PF05050">
    <property type="entry name" value="Methyltransf_21"/>
    <property type="match status" value="1"/>
</dbReference>
<dbReference type="NCBIfam" id="TIGR01444">
    <property type="entry name" value="fkbM_fam"/>
    <property type="match status" value="1"/>
</dbReference>
<dbReference type="RefSeq" id="WP_108903462.1">
    <property type="nucleotide sequence ID" value="NZ_CP029187.1"/>
</dbReference>
<accession>A0A2S1SGY3</accession>
<dbReference type="AlphaFoldDB" id="A0A2S1SGY3"/>
<dbReference type="InterPro" id="IPR029063">
    <property type="entry name" value="SAM-dependent_MTases_sf"/>
</dbReference>
<dbReference type="InterPro" id="IPR052514">
    <property type="entry name" value="SAM-dependent_MTase"/>
</dbReference>
<dbReference type="GO" id="GO:0032259">
    <property type="term" value="P:methylation"/>
    <property type="evidence" value="ECO:0007669"/>
    <property type="project" value="UniProtKB-KW"/>
</dbReference>
<keyword evidence="3" id="KW-1185">Reference proteome</keyword>
<name>A0A2S1SGY3_9FLAO</name>
<keyword evidence="2" id="KW-0489">Methyltransferase</keyword>
<dbReference type="GO" id="GO:0008168">
    <property type="term" value="F:methyltransferase activity"/>
    <property type="evidence" value="ECO:0007669"/>
    <property type="project" value="UniProtKB-KW"/>
</dbReference>
<dbReference type="PANTHER" id="PTHR34203:SF15">
    <property type="entry name" value="SLL1173 PROTEIN"/>
    <property type="match status" value="1"/>
</dbReference>
<dbReference type="OrthoDB" id="9812600at2"/>
<evidence type="ECO:0000259" key="1">
    <source>
        <dbReference type="Pfam" id="PF05050"/>
    </source>
</evidence>
<evidence type="ECO:0000313" key="3">
    <source>
        <dbReference type="Proteomes" id="UP000244937"/>
    </source>
</evidence>
<organism evidence="2 3">
    <name type="scientific">Flavobacterium pallidum</name>
    <dbReference type="NCBI Taxonomy" id="2172098"/>
    <lineage>
        <taxon>Bacteria</taxon>
        <taxon>Pseudomonadati</taxon>
        <taxon>Bacteroidota</taxon>
        <taxon>Flavobacteriia</taxon>
        <taxon>Flavobacteriales</taxon>
        <taxon>Flavobacteriaceae</taxon>
        <taxon>Flavobacterium</taxon>
    </lineage>
</organism>
<sequence>MNKKVKKIISFFFPKGILKDKIKLFFYNALKPKNISFGLKTGLPGTIYRTTYKDITLFTHEALYHIADDFNYYQHFYNVKDGDVVIDAGANCGHLTVLFSAYAGQNGKVYAFEPDSINIKRISENMALNENFPKNIRIEELLLWNENKKIGFYEAGTVASSAIYVPDDAKCVQKDAVTIDSWCETNNIGRLDFIKMDIEGAEIEALDGCKKTIAELSPNFAIASYHMVNGEMTYIKVEDFFRRLDYPFKTVRFRGNEIITFAGPAIK</sequence>
<reference evidence="2 3" key="1">
    <citation type="submission" date="2018-05" db="EMBL/GenBank/DDBJ databases">
        <title>Genome sequencing of Flavobacterium sp. HYN0049.</title>
        <authorList>
            <person name="Yi H."/>
            <person name="Baek C."/>
        </authorList>
    </citation>
    <scope>NUCLEOTIDE SEQUENCE [LARGE SCALE GENOMIC DNA]</scope>
    <source>
        <strain evidence="2 3">HYN0049</strain>
    </source>
</reference>
<feature type="domain" description="Methyltransferase FkbM" evidence="1">
    <location>
        <begin position="87"/>
        <end position="246"/>
    </location>
</feature>
<dbReference type="SUPFAM" id="SSF53335">
    <property type="entry name" value="S-adenosyl-L-methionine-dependent methyltransferases"/>
    <property type="match status" value="1"/>
</dbReference>
<dbReference type="PANTHER" id="PTHR34203">
    <property type="entry name" value="METHYLTRANSFERASE, FKBM FAMILY PROTEIN"/>
    <property type="match status" value="1"/>
</dbReference>
<gene>
    <name evidence="2" type="ORF">HYN49_07055</name>
</gene>
<keyword evidence="2" id="KW-0808">Transferase</keyword>
<dbReference type="Gene3D" id="3.40.50.150">
    <property type="entry name" value="Vaccinia Virus protein VP39"/>
    <property type="match status" value="1"/>
</dbReference>
<protein>
    <submittedName>
        <fullName evidence="2">FkbM family methyltransferase</fullName>
    </submittedName>
</protein>
<dbReference type="InterPro" id="IPR006342">
    <property type="entry name" value="FkbM_mtfrase"/>
</dbReference>
<dbReference type="EMBL" id="CP029187">
    <property type="protein sequence ID" value="AWI25676.1"/>
    <property type="molecule type" value="Genomic_DNA"/>
</dbReference>